<name>A0AAV8Y1M8_9CUCU</name>
<feature type="signal peptide" evidence="1">
    <location>
        <begin position="1"/>
        <end position="18"/>
    </location>
</feature>
<evidence type="ECO:0000256" key="1">
    <source>
        <dbReference type="SAM" id="SignalP"/>
    </source>
</evidence>
<proteinExistence type="predicted"/>
<keyword evidence="1" id="KW-0732">Signal</keyword>
<dbReference type="Proteomes" id="UP001162162">
    <property type="component" value="Unassembled WGS sequence"/>
</dbReference>
<dbReference type="AlphaFoldDB" id="A0AAV8Y1M8"/>
<organism evidence="2 3">
    <name type="scientific">Aromia moschata</name>
    <dbReference type="NCBI Taxonomy" id="1265417"/>
    <lineage>
        <taxon>Eukaryota</taxon>
        <taxon>Metazoa</taxon>
        <taxon>Ecdysozoa</taxon>
        <taxon>Arthropoda</taxon>
        <taxon>Hexapoda</taxon>
        <taxon>Insecta</taxon>
        <taxon>Pterygota</taxon>
        <taxon>Neoptera</taxon>
        <taxon>Endopterygota</taxon>
        <taxon>Coleoptera</taxon>
        <taxon>Polyphaga</taxon>
        <taxon>Cucujiformia</taxon>
        <taxon>Chrysomeloidea</taxon>
        <taxon>Cerambycidae</taxon>
        <taxon>Cerambycinae</taxon>
        <taxon>Callichromatini</taxon>
        <taxon>Aromia</taxon>
    </lineage>
</organism>
<evidence type="ECO:0000313" key="3">
    <source>
        <dbReference type="Proteomes" id="UP001162162"/>
    </source>
</evidence>
<dbReference type="EMBL" id="JAPWTK010000219">
    <property type="protein sequence ID" value="KAJ8945341.1"/>
    <property type="molecule type" value="Genomic_DNA"/>
</dbReference>
<reference evidence="2" key="1">
    <citation type="journal article" date="2023" name="Insect Mol. Biol.">
        <title>Genome sequencing provides insights into the evolution of gene families encoding plant cell wall-degrading enzymes in longhorned beetles.</title>
        <authorList>
            <person name="Shin N.R."/>
            <person name="Okamura Y."/>
            <person name="Kirsch R."/>
            <person name="Pauchet Y."/>
        </authorList>
    </citation>
    <scope>NUCLEOTIDE SEQUENCE</scope>
    <source>
        <strain evidence="2">AMC_N1</strain>
    </source>
</reference>
<comment type="caution">
    <text evidence="2">The sequence shown here is derived from an EMBL/GenBank/DDBJ whole genome shotgun (WGS) entry which is preliminary data.</text>
</comment>
<gene>
    <name evidence="2" type="ORF">NQ318_009736</name>
</gene>
<accession>A0AAV8Y1M8</accession>
<protein>
    <submittedName>
        <fullName evidence="2">Uncharacterized protein</fullName>
    </submittedName>
</protein>
<sequence>MKKLLCLFFLFVIHRSTGLQCYTCSTTEDESDTTCADNPSEVDGGVTDCDKKYCIIVRVDYKDPRGKLASILRSCGTLQRIQTMSLKMKLTEFITDLVGKIYVMMELAGRIVPILKTEFLVTSQQYIALELEMELP</sequence>
<keyword evidence="3" id="KW-1185">Reference proteome</keyword>
<feature type="chain" id="PRO_5043507873" evidence="1">
    <location>
        <begin position="19"/>
        <end position="136"/>
    </location>
</feature>
<evidence type="ECO:0000313" key="2">
    <source>
        <dbReference type="EMBL" id="KAJ8945341.1"/>
    </source>
</evidence>